<evidence type="ECO:0000256" key="1">
    <source>
        <dbReference type="SAM" id="MobiDB-lite"/>
    </source>
</evidence>
<feature type="region of interest" description="Disordered" evidence="1">
    <location>
        <begin position="56"/>
        <end position="77"/>
    </location>
</feature>
<organism evidence="2 3">
    <name type="scientific">Portunus trituberculatus</name>
    <name type="common">Swimming crab</name>
    <name type="synonym">Neptunus trituberculatus</name>
    <dbReference type="NCBI Taxonomy" id="210409"/>
    <lineage>
        <taxon>Eukaryota</taxon>
        <taxon>Metazoa</taxon>
        <taxon>Ecdysozoa</taxon>
        <taxon>Arthropoda</taxon>
        <taxon>Crustacea</taxon>
        <taxon>Multicrustacea</taxon>
        <taxon>Malacostraca</taxon>
        <taxon>Eumalacostraca</taxon>
        <taxon>Eucarida</taxon>
        <taxon>Decapoda</taxon>
        <taxon>Pleocyemata</taxon>
        <taxon>Brachyura</taxon>
        <taxon>Eubrachyura</taxon>
        <taxon>Portunoidea</taxon>
        <taxon>Portunidae</taxon>
        <taxon>Portuninae</taxon>
        <taxon>Portunus</taxon>
    </lineage>
</organism>
<sequence>MVSTLPTFPTIPCCLPQPPLVCTTQSILMLSVLHAWPALNVAHMTAMSRRAARHSGISGLGKGSVQLPGSLFAGHRD</sequence>
<dbReference type="Proteomes" id="UP000324222">
    <property type="component" value="Unassembled WGS sequence"/>
</dbReference>
<evidence type="ECO:0000313" key="3">
    <source>
        <dbReference type="Proteomes" id="UP000324222"/>
    </source>
</evidence>
<dbReference type="AlphaFoldDB" id="A0A5B7FPR4"/>
<name>A0A5B7FPR4_PORTR</name>
<comment type="caution">
    <text evidence="2">The sequence shown here is derived from an EMBL/GenBank/DDBJ whole genome shotgun (WGS) entry which is preliminary data.</text>
</comment>
<gene>
    <name evidence="2" type="ORF">E2C01_043542</name>
</gene>
<evidence type="ECO:0000313" key="2">
    <source>
        <dbReference type="EMBL" id="MPC49730.1"/>
    </source>
</evidence>
<keyword evidence="3" id="KW-1185">Reference proteome</keyword>
<proteinExistence type="predicted"/>
<reference evidence="2 3" key="1">
    <citation type="submission" date="2019-05" db="EMBL/GenBank/DDBJ databases">
        <title>Another draft genome of Portunus trituberculatus and its Hox gene families provides insights of decapod evolution.</title>
        <authorList>
            <person name="Jeong J.-H."/>
            <person name="Song I."/>
            <person name="Kim S."/>
            <person name="Choi T."/>
            <person name="Kim D."/>
            <person name="Ryu S."/>
            <person name="Kim W."/>
        </authorList>
    </citation>
    <scope>NUCLEOTIDE SEQUENCE [LARGE SCALE GENOMIC DNA]</scope>
    <source>
        <tissue evidence="2">Muscle</tissue>
    </source>
</reference>
<protein>
    <submittedName>
        <fullName evidence="2">Uncharacterized protein</fullName>
    </submittedName>
</protein>
<accession>A0A5B7FPR4</accession>
<dbReference type="EMBL" id="VSRR010009060">
    <property type="protein sequence ID" value="MPC49730.1"/>
    <property type="molecule type" value="Genomic_DNA"/>
</dbReference>